<protein>
    <submittedName>
        <fullName evidence="2">Uncharacterized protein</fullName>
    </submittedName>
</protein>
<proteinExistence type="predicted"/>
<name>A0A2T4BSK8_TRILO</name>
<evidence type="ECO:0000256" key="1">
    <source>
        <dbReference type="SAM" id="Coils"/>
    </source>
</evidence>
<organism evidence="2 3">
    <name type="scientific">Trichoderma longibrachiatum ATCC 18648</name>
    <dbReference type="NCBI Taxonomy" id="983965"/>
    <lineage>
        <taxon>Eukaryota</taxon>
        <taxon>Fungi</taxon>
        <taxon>Dikarya</taxon>
        <taxon>Ascomycota</taxon>
        <taxon>Pezizomycotina</taxon>
        <taxon>Sordariomycetes</taxon>
        <taxon>Hypocreomycetidae</taxon>
        <taxon>Hypocreales</taxon>
        <taxon>Hypocreaceae</taxon>
        <taxon>Trichoderma</taxon>
    </lineage>
</organism>
<keyword evidence="1" id="KW-0175">Coiled coil</keyword>
<evidence type="ECO:0000313" key="3">
    <source>
        <dbReference type="Proteomes" id="UP000240760"/>
    </source>
</evidence>
<dbReference type="STRING" id="983965.A0A2T4BSK8"/>
<dbReference type="EMBL" id="KZ679142">
    <property type="protein sequence ID" value="PTB72246.1"/>
    <property type="molecule type" value="Genomic_DNA"/>
</dbReference>
<gene>
    <name evidence="2" type="ORF">M440DRAFT_1465681</name>
</gene>
<dbReference type="OrthoDB" id="4737701at2759"/>
<feature type="coiled-coil region" evidence="1">
    <location>
        <begin position="116"/>
        <end position="164"/>
    </location>
</feature>
<evidence type="ECO:0000313" key="2">
    <source>
        <dbReference type="EMBL" id="PTB72246.1"/>
    </source>
</evidence>
<accession>A0A2T4BSK8</accession>
<keyword evidence="3" id="KW-1185">Reference proteome</keyword>
<sequence length="405" mass="45999">MNDEYNSCVEFLVNQFSELSREFDILRSAEQQNQERLHHDYVVKVSAAFSATKALAFLIRGDLDPIDLPASMPTCLREMESAWDHAQQAALRCSDHISQYSVKIAQLHDAGLGLWQREMETLRGQLQEQLEAINQAAGDQRIALENLRKQRDVSEYALHKLQERLSFEQHKFDGFDMLSALFPPAALVFEPLKYITEALTQDMENAKRAVLLATECAVAAERHVQEHEQAAFQLIVLAEKQGNLLFQGSDMITQCTRLRSAIEESQQWVARNKSYCLEAWRITSLCVNRAEEAAFSLDKSSYAECILQIVEVALETDLLPYDMVVVEIIRELAEHDDGEQSVHRLETDKHPEGLLKLVQTRIYEKQHLIAMHPPAADTSCFPLPDCGSWQQMDPEPPCVNMIGAT</sequence>
<reference evidence="2 3" key="1">
    <citation type="submission" date="2016-07" db="EMBL/GenBank/DDBJ databases">
        <title>Multiple horizontal gene transfer events from other fungi enriched the ability of initially mycotrophic Trichoderma (Ascomycota) to feed on dead plant biomass.</title>
        <authorList>
            <consortium name="DOE Joint Genome Institute"/>
            <person name="Aerts A."/>
            <person name="Atanasova L."/>
            <person name="Chenthamara K."/>
            <person name="Zhang J."/>
            <person name="Grujic M."/>
            <person name="Henrissat B."/>
            <person name="Kuo A."/>
            <person name="Salamov A."/>
            <person name="Lipzen A."/>
            <person name="Labutti K."/>
            <person name="Barry K."/>
            <person name="Miao Y."/>
            <person name="Rahimi M.J."/>
            <person name="Shen Q."/>
            <person name="Grigoriev I.V."/>
            <person name="Kubicek C.P."/>
            <person name="Druzhinina I.S."/>
        </authorList>
    </citation>
    <scope>NUCLEOTIDE SEQUENCE [LARGE SCALE GENOMIC DNA]</scope>
    <source>
        <strain evidence="2 3">ATCC 18648</strain>
    </source>
</reference>
<dbReference type="Proteomes" id="UP000240760">
    <property type="component" value="Unassembled WGS sequence"/>
</dbReference>
<dbReference type="AlphaFoldDB" id="A0A2T4BSK8"/>